<dbReference type="GO" id="GO:0004357">
    <property type="term" value="F:glutamate-cysteine ligase activity"/>
    <property type="evidence" value="ECO:0007669"/>
    <property type="project" value="UniProtKB-UniRule"/>
</dbReference>
<protein>
    <recommendedName>
        <fullName evidence="3 10">Glutamate--cysteine ligase</fullName>
        <ecNumber evidence="3 10">6.3.2.2</ecNumber>
    </recommendedName>
    <alternativeName>
        <fullName evidence="9 10">Gamma-ECS</fullName>
    </alternativeName>
    <alternativeName>
        <fullName evidence="8 10">Gamma-glutamylcysteine synthetase</fullName>
    </alternativeName>
</protein>
<evidence type="ECO:0000256" key="10">
    <source>
        <dbReference type="RuleBase" id="RU367135"/>
    </source>
</evidence>
<comment type="caution">
    <text evidence="11">The sequence shown here is derived from an EMBL/GenBank/DDBJ whole genome shotgun (WGS) entry which is preliminary data.</text>
</comment>
<evidence type="ECO:0000256" key="9">
    <source>
        <dbReference type="ARBA" id="ARBA00032122"/>
    </source>
</evidence>
<organism evidence="11 12">
    <name type="scientific">Perkinsus olseni</name>
    <name type="common">Perkinsus atlanticus</name>
    <dbReference type="NCBI Taxonomy" id="32597"/>
    <lineage>
        <taxon>Eukaryota</taxon>
        <taxon>Sar</taxon>
        <taxon>Alveolata</taxon>
        <taxon>Perkinsozoa</taxon>
        <taxon>Perkinsea</taxon>
        <taxon>Perkinsida</taxon>
        <taxon>Perkinsidae</taxon>
        <taxon>Perkinsus</taxon>
    </lineage>
</organism>
<dbReference type="PANTHER" id="PTHR11164:SF0">
    <property type="entry name" value="GLUTAMATE--CYSTEINE LIGASE CATALYTIC SUBUNIT"/>
    <property type="match status" value="1"/>
</dbReference>
<accession>A0A7J6PLL4</accession>
<evidence type="ECO:0000256" key="1">
    <source>
        <dbReference type="ARBA" id="ARBA00005006"/>
    </source>
</evidence>
<keyword evidence="6 10" id="KW-0547">Nucleotide-binding</keyword>
<keyword evidence="5 10" id="KW-0317">Glutathione biosynthesis</keyword>
<sequence>MGFLDAYTPIPFEEARKTHEVVKSSAIEQLLNNWQRSRHWTKPLCKLKWGDEMEYMLIRMQEGQPPKPYYHADELISILKKGDGDIWRPEYASYMIEAVSDPPVDLVHPDFSGRIFDSLRERRKLIKRVLPDGIELASIAAFPTMGTSYTHDGETIGGPASRSIMVPESVITCHARFQTLTRSVRKRKGAKVCISAPLYKDVNTLSWGTIDHDSELSAWEVQRKAATDEMNPLKDRIYMDATVFGFGQSCLQATFEAASLDAARALHDQFCVVSPLFMALAAAAPFQRGLVSDYDVRYQLLNQCVDDRTVEEATRGSGVYRQQGRMPEVIHRYVSRCAQAVRMSDLPVEHRSDQKQRLVQGGMDEALADYMAYCFYRDPMIIFKERIDLDNSVSTEHFEGMYSTLWPIVRLKPPPPAQEDIHWRVELRTPDVQLSDFENAAFVTVTALLARAIQRRATSADCCAGGQVSELIPISLLLENMRRAHKNDAVRKVKFWWNDKGDIQERSMEEILCSPGGLLDVCRSELSKGYAGAPCCGSVGSQDSTREAASNAAKYINFLEARVRGKVTTGAQFLRRRLYASKFYNQDSVITPEAAREMIELCIEIGDAETVEELIEIAPEMFKY</sequence>
<dbReference type="EMBL" id="JABANP010000006">
    <property type="protein sequence ID" value="KAF4697008.1"/>
    <property type="molecule type" value="Genomic_DNA"/>
</dbReference>
<dbReference type="GO" id="GO:0006750">
    <property type="term" value="P:glutathione biosynthetic process"/>
    <property type="evidence" value="ECO:0007669"/>
    <property type="project" value="UniProtKB-UniRule"/>
</dbReference>
<keyword evidence="4 10" id="KW-0436">Ligase</keyword>
<dbReference type="PANTHER" id="PTHR11164">
    <property type="entry name" value="GLUTAMATE CYSTEINE LIGASE"/>
    <property type="match status" value="1"/>
</dbReference>
<evidence type="ECO:0000313" key="12">
    <source>
        <dbReference type="Proteomes" id="UP000541610"/>
    </source>
</evidence>
<dbReference type="Gene3D" id="3.30.590.50">
    <property type="match status" value="2"/>
</dbReference>
<name>A0A7J6PLL4_PEROL</name>
<evidence type="ECO:0000256" key="5">
    <source>
        <dbReference type="ARBA" id="ARBA00022684"/>
    </source>
</evidence>
<proteinExistence type="inferred from homology"/>
<dbReference type="AlphaFoldDB" id="A0A7J6PLL4"/>
<dbReference type="InterPro" id="IPR004308">
    <property type="entry name" value="GCS"/>
</dbReference>
<evidence type="ECO:0000256" key="7">
    <source>
        <dbReference type="ARBA" id="ARBA00022840"/>
    </source>
</evidence>
<dbReference type="GO" id="GO:0005524">
    <property type="term" value="F:ATP binding"/>
    <property type="evidence" value="ECO:0007669"/>
    <property type="project" value="UniProtKB-UniRule"/>
</dbReference>
<comment type="catalytic activity">
    <reaction evidence="10">
        <text>L-cysteine + L-glutamate + ATP = gamma-L-glutamyl-L-cysteine + ADP + phosphate + H(+)</text>
        <dbReference type="Rhea" id="RHEA:13285"/>
        <dbReference type="ChEBI" id="CHEBI:15378"/>
        <dbReference type="ChEBI" id="CHEBI:29985"/>
        <dbReference type="ChEBI" id="CHEBI:30616"/>
        <dbReference type="ChEBI" id="CHEBI:35235"/>
        <dbReference type="ChEBI" id="CHEBI:43474"/>
        <dbReference type="ChEBI" id="CHEBI:58173"/>
        <dbReference type="ChEBI" id="CHEBI:456216"/>
        <dbReference type="EC" id="6.3.2.2"/>
    </reaction>
</comment>
<keyword evidence="7 10" id="KW-0067">ATP-binding</keyword>
<evidence type="ECO:0000256" key="8">
    <source>
        <dbReference type="ARBA" id="ARBA00030585"/>
    </source>
</evidence>
<dbReference type="Pfam" id="PF03074">
    <property type="entry name" value="GCS"/>
    <property type="match status" value="1"/>
</dbReference>
<evidence type="ECO:0000256" key="6">
    <source>
        <dbReference type="ARBA" id="ARBA00022741"/>
    </source>
</evidence>
<evidence type="ECO:0000313" key="11">
    <source>
        <dbReference type="EMBL" id="KAF4697008.1"/>
    </source>
</evidence>
<dbReference type="UniPathway" id="UPA00142">
    <property type="reaction ID" value="UER00209"/>
</dbReference>
<evidence type="ECO:0000256" key="2">
    <source>
        <dbReference type="ARBA" id="ARBA00008100"/>
    </source>
</evidence>
<comment type="similarity">
    <text evidence="2 10">Belongs to the glutamate--cysteine ligase type 3 family.</text>
</comment>
<dbReference type="OrthoDB" id="7939818at2759"/>
<dbReference type="EC" id="6.3.2.2" evidence="3 10"/>
<dbReference type="SUPFAM" id="SSF55931">
    <property type="entry name" value="Glutamine synthetase/guanido kinase"/>
    <property type="match status" value="1"/>
</dbReference>
<dbReference type="InterPro" id="IPR014746">
    <property type="entry name" value="Gln_synth/guanido_kin_cat_dom"/>
</dbReference>
<dbReference type="Proteomes" id="UP000541610">
    <property type="component" value="Unassembled WGS sequence"/>
</dbReference>
<comment type="pathway">
    <text evidence="1 10">Sulfur metabolism; glutathione biosynthesis; glutathione from L-cysteine and L-glutamate: step 1/2.</text>
</comment>
<gene>
    <name evidence="11" type="ORF">FOZ60_013360</name>
</gene>
<evidence type="ECO:0000256" key="4">
    <source>
        <dbReference type="ARBA" id="ARBA00022598"/>
    </source>
</evidence>
<reference evidence="11 12" key="1">
    <citation type="submission" date="2020-04" db="EMBL/GenBank/DDBJ databases">
        <title>Perkinsus olseni comparative genomics.</title>
        <authorList>
            <person name="Bogema D.R."/>
        </authorList>
    </citation>
    <scope>NUCLEOTIDE SEQUENCE [LARGE SCALE GENOMIC DNA]</scope>
    <source>
        <strain evidence="11">00978-12</strain>
    </source>
</reference>
<evidence type="ECO:0000256" key="3">
    <source>
        <dbReference type="ARBA" id="ARBA00012220"/>
    </source>
</evidence>